<evidence type="ECO:0000313" key="3">
    <source>
        <dbReference type="EMBL" id="TCS39294.1"/>
    </source>
</evidence>
<dbReference type="InterPro" id="IPR023214">
    <property type="entry name" value="HAD_sf"/>
</dbReference>
<dbReference type="SFLD" id="SFLDG01129">
    <property type="entry name" value="C1.5:_HAD__Beta-PGM__Phosphata"/>
    <property type="match status" value="1"/>
</dbReference>
<dbReference type="Gene3D" id="1.10.150.240">
    <property type="entry name" value="Putative phosphatase, domain 2"/>
    <property type="match status" value="1"/>
</dbReference>
<comment type="caution">
    <text evidence="3">The sequence shown here is derived from an EMBL/GenBank/DDBJ whole genome shotgun (WGS) entry which is preliminary data.</text>
</comment>
<dbReference type="Gene3D" id="3.40.50.1000">
    <property type="entry name" value="HAD superfamily/HAD-like"/>
    <property type="match status" value="1"/>
</dbReference>
<dbReference type="GO" id="GO:0005975">
    <property type="term" value="P:carbohydrate metabolic process"/>
    <property type="evidence" value="ECO:0007669"/>
    <property type="project" value="InterPro"/>
</dbReference>
<dbReference type="InterPro" id="IPR006439">
    <property type="entry name" value="HAD-SF_hydro_IA"/>
</dbReference>
<dbReference type="GO" id="GO:0030246">
    <property type="term" value="F:carbohydrate binding"/>
    <property type="evidence" value="ECO:0007669"/>
    <property type="project" value="InterPro"/>
</dbReference>
<dbReference type="Proteomes" id="UP000295382">
    <property type="component" value="Unassembled WGS sequence"/>
</dbReference>
<dbReference type="InterPro" id="IPR012341">
    <property type="entry name" value="6hp_glycosidase-like_sf"/>
</dbReference>
<reference evidence="3 4" key="1">
    <citation type="submission" date="2019-03" db="EMBL/GenBank/DDBJ databases">
        <title>Genomic Encyclopedia of Type Strains, Phase IV (KMG-IV): sequencing the most valuable type-strain genomes for metagenomic binning, comparative biology and taxonomic classification.</title>
        <authorList>
            <person name="Goeker M."/>
        </authorList>
    </citation>
    <scope>NUCLEOTIDE SEQUENCE [LARGE SCALE GENOMIC DNA]</scope>
    <source>
        <strain evidence="3 4">DSM 7445</strain>
    </source>
</reference>
<dbReference type="Pfam" id="PF03636">
    <property type="entry name" value="Glyco_hydro_65N"/>
    <property type="match status" value="1"/>
</dbReference>
<dbReference type="InterPro" id="IPR036412">
    <property type="entry name" value="HAD-like_sf"/>
</dbReference>
<dbReference type="InterPro" id="IPR005195">
    <property type="entry name" value="Glyco_hydro_65_M"/>
</dbReference>
<dbReference type="SUPFAM" id="SSF74650">
    <property type="entry name" value="Galactose mutarotase-like"/>
    <property type="match status" value="1"/>
</dbReference>
<feature type="domain" description="Glycoside hydrolase family 65 central catalytic" evidence="1">
    <location>
        <begin position="531"/>
        <end position="889"/>
    </location>
</feature>
<dbReference type="PANTHER" id="PTHR11051">
    <property type="entry name" value="GLYCOSYL HYDROLASE-RELATED"/>
    <property type="match status" value="1"/>
</dbReference>
<dbReference type="SFLD" id="SFLDS00003">
    <property type="entry name" value="Haloacid_Dehalogenase"/>
    <property type="match status" value="1"/>
</dbReference>
<dbReference type="Pfam" id="PF00702">
    <property type="entry name" value="Hydrolase"/>
    <property type="match status" value="1"/>
</dbReference>
<sequence length="947" mass="106071">MNLQASGLHAAIFDMDGVITRTAELHAEAWKEVFDDFLHRRAGNAQEFEPFDQQRDYLRYVDGKPRREGVRSFLEGRGISFSEEELEDIARKKDTRFESLLKERGIQTFTSTLELIRNLRRQGVKTAVVTSSRHGRGILHSADLECLFDATLDGVDLDDMGLKGKPDPDMYQHAAKALNATPAKAVVFEDAVAGVAAGRRGDFGLVVGVDRGGNADALKRGGADIVVTDLCELDMARLGQAFAQRRQEVAWGIEQQGFERARERQMESLFCIGNGYLGVRGALDSPLQASQADMFIAGIYDRKCAGLPYSEIEFLAPDRGDDLYAELVPLPSPFRLTLSVEGVVASFAGTYGRELRRYLDMRRGVLRMESSFETTEGRRTTLRTRRCASLADPHLLLQEAIASAENHWGKLELAASLDAPDCETAYPHLQRLEHVRDDGLELMSFVTHASGFRICVVSRERQEFGILRRMISVFTSRDDADPKAAALAHANALDWGRFESYFDQSAAMWSDFWSKADIRVPGHAAVEQALRFGSYHLRLPASEDPRVSIGARTLSGRAYEGHVFWDSEIFMLPFFLHVEPRLARSLLEYRHRTLDGARRRASQFGCRGACFAWESTVTGDDVTPTKILLKSTGKEIPIFTGSQQIHVTADIAYAVWRYWEATLDEEFLHGAGMELLFETARFWASRVVRDGDRYHIRGVVGPDEYHHSVNDNAYTNWMARFNLERAAWVAKHLGKCMDEAGDWAGIAASMYVPQPDERDVIEQFEGFFALGDYPLADEARFKAPVSRLFDWEQINRLKVIKQADVLMLPLLFPDAFSDEIVAANYRYYEPLTDHGSSLSPAVHAAIAARIGLQQDAERYWKQSLWLDLSNGMDNSMLGVHPATMAGTWQALLFGFLDVRFDEALPKAAASAGARLPDAWTAVDLTIAYRGSRHALHVARSPGTREKG</sequence>
<dbReference type="Pfam" id="PF03632">
    <property type="entry name" value="Glyco_hydro_65m"/>
    <property type="match status" value="1"/>
</dbReference>
<dbReference type="SUPFAM" id="SSF48208">
    <property type="entry name" value="Six-hairpin glycosidases"/>
    <property type="match status" value="1"/>
</dbReference>
<feature type="domain" description="Glycoside hydrolase family 65 N-terminal" evidence="2">
    <location>
        <begin position="255"/>
        <end position="460"/>
    </location>
</feature>
<dbReference type="PANTHER" id="PTHR11051:SF8">
    <property type="entry name" value="PROTEIN-GLUCOSYLGALACTOSYLHYDROXYLYSINE GLUCOSIDASE"/>
    <property type="match status" value="1"/>
</dbReference>
<name>A0A4R3I250_PAULE</name>
<evidence type="ECO:0000259" key="1">
    <source>
        <dbReference type="Pfam" id="PF03632"/>
    </source>
</evidence>
<protein>
    <submittedName>
        <fullName evidence="3">Kojibiose phosphorylase</fullName>
    </submittedName>
</protein>
<accession>A0A4R3I250</accession>
<dbReference type="InterPro" id="IPR008928">
    <property type="entry name" value="6-hairpin_glycosidase_sf"/>
</dbReference>
<gene>
    <name evidence="3" type="ORF">EDC30_101249</name>
</gene>
<dbReference type="InterPro" id="IPR011013">
    <property type="entry name" value="Gal_mutarotase_sf_dom"/>
</dbReference>
<dbReference type="AlphaFoldDB" id="A0A4R3I250"/>
<organism evidence="3 4">
    <name type="scientific">Paucimonas lemoignei</name>
    <name type="common">Pseudomonas lemoignei</name>
    <dbReference type="NCBI Taxonomy" id="29443"/>
    <lineage>
        <taxon>Bacteria</taxon>
        <taxon>Pseudomonadati</taxon>
        <taxon>Pseudomonadota</taxon>
        <taxon>Betaproteobacteria</taxon>
        <taxon>Burkholderiales</taxon>
        <taxon>Burkholderiaceae</taxon>
        <taxon>Paucimonas</taxon>
    </lineage>
</organism>
<dbReference type="InterPro" id="IPR005196">
    <property type="entry name" value="Glyco_hydro_65_N"/>
</dbReference>
<dbReference type="PRINTS" id="PR00413">
    <property type="entry name" value="HADHALOGNASE"/>
</dbReference>
<dbReference type="EMBL" id="SLZQ01000001">
    <property type="protein sequence ID" value="TCS39294.1"/>
    <property type="molecule type" value="Genomic_DNA"/>
</dbReference>
<dbReference type="GO" id="GO:0004553">
    <property type="term" value="F:hydrolase activity, hydrolyzing O-glycosyl compounds"/>
    <property type="evidence" value="ECO:0007669"/>
    <property type="project" value="TreeGrafter"/>
</dbReference>
<dbReference type="Gene3D" id="1.50.10.10">
    <property type="match status" value="1"/>
</dbReference>
<dbReference type="SUPFAM" id="SSF56784">
    <property type="entry name" value="HAD-like"/>
    <property type="match status" value="1"/>
</dbReference>
<dbReference type="InterPro" id="IPR037018">
    <property type="entry name" value="GH65_N"/>
</dbReference>
<dbReference type="NCBIfam" id="TIGR01509">
    <property type="entry name" value="HAD-SF-IA-v3"/>
    <property type="match status" value="1"/>
</dbReference>
<evidence type="ECO:0000259" key="2">
    <source>
        <dbReference type="Pfam" id="PF03636"/>
    </source>
</evidence>
<evidence type="ECO:0000313" key="4">
    <source>
        <dbReference type="Proteomes" id="UP000295382"/>
    </source>
</evidence>
<dbReference type="InterPro" id="IPR023198">
    <property type="entry name" value="PGP-like_dom2"/>
</dbReference>
<keyword evidence="4" id="KW-1185">Reference proteome</keyword>
<dbReference type="GO" id="GO:0016757">
    <property type="term" value="F:glycosyltransferase activity"/>
    <property type="evidence" value="ECO:0007669"/>
    <property type="project" value="UniProtKB-ARBA"/>
</dbReference>
<proteinExistence type="predicted"/>
<dbReference type="Gene3D" id="2.70.98.40">
    <property type="entry name" value="Glycoside hydrolase, family 65, N-terminal domain"/>
    <property type="match status" value="1"/>
</dbReference>